<dbReference type="EC" id="1.8.5.3" evidence="2"/>
<reference evidence="2" key="1">
    <citation type="submission" date="2018-06" db="EMBL/GenBank/DDBJ databases">
        <authorList>
            <person name="Zhirakovskaya E."/>
        </authorList>
    </citation>
    <scope>NUCLEOTIDE SEQUENCE</scope>
</reference>
<dbReference type="EMBL" id="UOFJ01000353">
    <property type="protein sequence ID" value="VAW68614.1"/>
    <property type="molecule type" value="Genomic_DNA"/>
</dbReference>
<feature type="transmembrane region" description="Helical" evidence="1">
    <location>
        <begin position="46"/>
        <end position="65"/>
    </location>
</feature>
<dbReference type="Pfam" id="PF04976">
    <property type="entry name" value="DmsC"/>
    <property type="match status" value="1"/>
</dbReference>
<sequence>AFNNLKYSPVSREVAGIAVFFNSLGVHFLALLLATQWPQMALLEQIGVISGYVAVLSGPLAIYFMHKIYRIEARPYWNHWQVLTAFFGNMLTLGALMTALIFVPVFLYNGQSVGSLVQFTSVLMVVGLVAEGIGHIFHARDLNIQGREGHVSYYEQVSTFGKTYILRNVLLLINVFVALALGFAGGDSLLAIIVWAILVLSVLVMATIGRAMFYVLVVPTTMPGAFFWKNKGFEAHARDSGLAQMPQVGVVAETH</sequence>
<dbReference type="AlphaFoldDB" id="A0A3B0YID6"/>
<dbReference type="GO" id="GO:0016020">
    <property type="term" value="C:membrane"/>
    <property type="evidence" value="ECO:0007669"/>
    <property type="project" value="InterPro"/>
</dbReference>
<feature type="non-terminal residue" evidence="2">
    <location>
        <position position="1"/>
    </location>
</feature>
<keyword evidence="2" id="KW-0560">Oxidoreductase</keyword>
<keyword evidence="1" id="KW-0812">Transmembrane</keyword>
<evidence type="ECO:0000313" key="2">
    <source>
        <dbReference type="EMBL" id="VAW68614.1"/>
    </source>
</evidence>
<feature type="transmembrane region" description="Helical" evidence="1">
    <location>
        <begin position="119"/>
        <end position="137"/>
    </location>
</feature>
<dbReference type="GO" id="GO:0016491">
    <property type="term" value="F:oxidoreductase activity"/>
    <property type="evidence" value="ECO:0007669"/>
    <property type="project" value="UniProtKB-KW"/>
</dbReference>
<evidence type="ECO:0000256" key="1">
    <source>
        <dbReference type="SAM" id="Phobius"/>
    </source>
</evidence>
<organism evidence="2">
    <name type="scientific">hydrothermal vent metagenome</name>
    <dbReference type="NCBI Taxonomy" id="652676"/>
    <lineage>
        <taxon>unclassified sequences</taxon>
        <taxon>metagenomes</taxon>
        <taxon>ecological metagenomes</taxon>
    </lineage>
</organism>
<dbReference type="InterPro" id="IPR007059">
    <property type="entry name" value="DmsC"/>
</dbReference>
<feature type="transmembrane region" description="Helical" evidence="1">
    <location>
        <begin position="86"/>
        <end position="107"/>
    </location>
</feature>
<accession>A0A3B0YID6</accession>
<feature type="transmembrane region" description="Helical" evidence="1">
    <location>
        <begin position="190"/>
        <end position="217"/>
    </location>
</feature>
<keyword evidence="1" id="KW-1133">Transmembrane helix</keyword>
<dbReference type="GO" id="GO:0019645">
    <property type="term" value="P:anaerobic electron transport chain"/>
    <property type="evidence" value="ECO:0007669"/>
    <property type="project" value="InterPro"/>
</dbReference>
<feature type="transmembrane region" description="Helical" evidence="1">
    <location>
        <begin position="14"/>
        <end position="34"/>
    </location>
</feature>
<proteinExistence type="predicted"/>
<protein>
    <submittedName>
        <fullName evidence="2">Anaerobic dimethyl sulfoxide reductase chain B</fullName>
        <ecNumber evidence="2">1.8.5.3</ecNumber>
    </submittedName>
</protein>
<gene>
    <name evidence="2" type="ORF">MNBD_GAMMA10-153</name>
</gene>
<keyword evidence="1" id="KW-0472">Membrane</keyword>
<name>A0A3B0YID6_9ZZZZ</name>
<feature type="transmembrane region" description="Helical" evidence="1">
    <location>
        <begin position="164"/>
        <end position="184"/>
    </location>
</feature>